<dbReference type="RefSeq" id="WP_071604813.1">
    <property type="nucleotide sequence ID" value="NZ_JAQMTU010000058.1"/>
</dbReference>
<keyword evidence="3" id="KW-1185">Reference proteome</keyword>
<name>A0ABT5A732_9CYAN</name>
<dbReference type="Gene3D" id="2.130.10.10">
    <property type="entry name" value="YVTN repeat-like/Quinoprotein amine dehydrogenase"/>
    <property type="match status" value="1"/>
</dbReference>
<dbReference type="SUPFAM" id="SSF50978">
    <property type="entry name" value="WD40 repeat-like"/>
    <property type="match status" value="1"/>
</dbReference>
<dbReference type="InterPro" id="IPR001680">
    <property type="entry name" value="WD40_rpt"/>
</dbReference>
<dbReference type="EMBL" id="JAQMTU010000058">
    <property type="protein sequence ID" value="MDB9486896.1"/>
    <property type="molecule type" value="Genomic_DNA"/>
</dbReference>
<keyword evidence="1" id="KW-0853">WD repeat</keyword>
<dbReference type="Proteomes" id="UP001212123">
    <property type="component" value="Unassembled WGS sequence"/>
</dbReference>
<dbReference type="PROSITE" id="PS50294">
    <property type="entry name" value="WD_REPEATS_REGION"/>
    <property type="match status" value="1"/>
</dbReference>
<proteinExistence type="predicted"/>
<organism evidence="2 3">
    <name type="scientific">Dolichospermum circinale CS-537/01</name>
    <dbReference type="NCBI Taxonomy" id="3021739"/>
    <lineage>
        <taxon>Bacteria</taxon>
        <taxon>Bacillati</taxon>
        <taxon>Cyanobacteriota</taxon>
        <taxon>Cyanophyceae</taxon>
        <taxon>Nostocales</taxon>
        <taxon>Aphanizomenonaceae</taxon>
        <taxon>Dolichospermum</taxon>
        <taxon>Dolichospermum circinale</taxon>
    </lineage>
</organism>
<reference evidence="2 3" key="1">
    <citation type="submission" date="2023-01" db="EMBL/GenBank/DDBJ databases">
        <title>Genomes from the Australian National Cyanobacteria Reference Collection.</title>
        <authorList>
            <person name="Willis A."/>
            <person name="Lee E.M.F."/>
        </authorList>
    </citation>
    <scope>NUCLEOTIDE SEQUENCE [LARGE SCALE GENOMIC DNA]</scope>
    <source>
        <strain evidence="2 3">CS-537/01</strain>
    </source>
</reference>
<gene>
    <name evidence="2" type="ORF">PN492_10135</name>
</gene>
<evidence type="ECO:0000313" key="3">
    <source>
        <dbReference type="Proteomes" id="UP001212123"/>
    </source>
</evidence>
<dbReference type="Pfam" id="PF00400">
    <property type="entry name" value="WD40"/>
    <property type="match status" value="1"/>
</dbReference>
<dbReference type="InterPro" id="IPR015943">
    <property type="entry name" value="WD40/YVTN_repeat-like_dom_sf"/>
</dbReference>
<evidence type="ECO:0000313" key="2">
    <source>
        <dbReference type="EMBL" id="MDB9486896.1"/>
    </source>
</evidence>
<accession>A0ABT5A732</accession>
<evidence type="ECO:0000256" key="1">
    <source>
        <dbReference type="PROSITE-ProRule" id="PRU00221"/>
    </source>
</evidence>
<dbReference type="InterPro" id="IPR036322">
    <property type="entry name" value="WD40_repeat_dom_sf"/>
</dbReference>
<feature type="repeat" description="WD" evidence="1">
    <location>
        <begin position="4"/>
        <end position="34"/>
    </location>
</feature>
<sequence length="34" mass="3505">MKTLLGHSSVVNSASFSPDGQIIASASTDKTIKL</sequence>
<dbReference type="PROSITE" id="PS50082">
    <property type="entry name" value="WD_REPEATS_2"/>
    <property type="match status" value="1"/>
</dbReference>
<comment type="caution">
    <text evidence="2">The sequence shown here is derived from an EMBL/GenBank/DDBJ whole genome shotgun (WGS) entry which is preliminary data.</text>
</comment>
<protein>
    <submittedName>
        <fullName evidence="2">WD40 repeat domain-containing protein</fullName>
    </submittedName>
</protein>